<dbReference type="EMBL" id="BKCJ010004936">
    <property type="protein sequence ID" value="GEU63942.1"/>
    <property type="molecule type" value="Genomic_DNA"/>
</dbReference>
<accession>A0A6L2LU07</accession>
<protein>
    <submittedName>
        <fullName evidence="1">Zinc finger, CCHC-type</fullName>
    </submittedName>
</protein>
<organism evidence="1">
    <name type="scientific">Tanacetum cinerariifolium</name>
    <name type="common">Dalmatian daisy</name>
    <name type="synonym">Chrysanthemum cinerariifolium</name>
    <dbReference type="NCBI Taxonomy" id="118510"/>
    <lineage>
        <taxon>Eukaryota</taxon>
        <taxon>Viridiplantae</taxon>
        <taxon>Streptophyta</taxon>
        <taxon>Embryophyta</taxon>
        <taxon>Tracheophyta</taxon>
        <taxon>Spermatophyta</taxon>
        <taxon>Magnoliopsida</taxon>
        <taxon>eudicotyledons</taxon>
        <taxon>Gunneridae</taxon>
        <taxon>Pentapetalae</taxon>
        <taxon>asterids</taxon>
        <taxon>campanulids</taxon>
        <taxon>Asterales</taxon>
        <taxon>Asteraceae</taxon>
        <taxon>Asteroideae</taxon>
        <taxon>Anthemideae</taxon>
        <taxon>Anthemidinae</taxon>
        <taxon>Tanacetum</taxon>
    </lineage>
</organism>
<dbReference type="Gene3D" id="2.40.70.10">
    <property type="entry name" value="Acid Proteases"/>
    <property type="match status" value="1"/>
</dbReference>
<gene>
    <name evidence="1" type="ORF">Tci_035920</name>
</gene>
<dbReference type="PANTHER" id="PTHR33067:SF9">
    <property type="entry name" value="RNA-DIRECTED DNA POLYMERASE"/>
    <property type="match status" value="1"/>
</dbReference>
<comment type="caution">
    <text evidence="1">The sequence shown here is derived from an EMBL/GenBank/DDBJ whole genome shotgun (WGS) entry which is preliminary data.</text>
</comment>
<dbReference type="InterPro" id="IPR021109">
    <property type="entry name" value="Peptidase_aspartic_dom_sf"/>
</dbReference>
<name>A0A6L2LU07_TANCI</name>
<reference evidence="1" key="1">
    <citation type="journal article" date="2019" name="Sci. Rep.">
        <title>Draft genome of Tanacetum cinerariifolium, the natural source of mosquito coil.</title>
        <authorList>
            <person name="Yamashiro T."/>
            <person name="Shiraishi A."/>
            <person name="Satake H."/>
            <person name="Nakayama K."/>
        </authorList>
    </citation>
    <scope>NUCLEOTIDE SEQUENCE</scope>
</reference>
<dbReference type="PANTHER" id="PTHR33067">
    <property type="entry name" value="RNA-DIRECTED DNA POLYMERASE-RELATED"/>
    <property type="match status" value="1"/>
</dbReference>
<sequence>MGDENPIRTLKDYSRPSHESYRNTIELPGRNNVVPLRSDSIRLVQNGCLFHGLQYEDLNKHRKDFLKLVDSLELDVANKERMHLCLFLFSLRDQASNWLERLPAGSISTWEDLTTRESLSEAWTRFKDLLQKVPHHVHALMCNVILDKYIKSLELGENGFAFIQGEMPKKKGSRIIPLPCRLGDFKPFDTLADLGSCVNLIPLYLFKRLKIRLLEETGHVFGLADETKSYPVGIVKHYRSSHRKVKTFRRVHVIEIEKDPETSLLVGRGFLATASVVIDCKKAKIAVGEGVTRSIFGVKEISLGDEEVTYWTTLCKIESYKPRPSTDGIGSRPLYYAKKDFMDY</sequence>
<dbReference type="AlphaFoldDB" id="A0A6L2LU07"/>
<evidence type="ECO:0000313" key="1">
    <source>
        <dbReference type="EMBL" id="GEU63942.1"/>
    </source>
</evidence>
<proteinExistence type="predicted"/>